<organism evidence="1">
    <name type="scientific">Pithovirus LCPAC102</name>
    <dbReference type="NCBI Taxonomy" id="2506587"/>
    <lineage>
        <taxon>Viruses</taxon>
        <taxon>Pithoviruses</taxon>
    </lineage>
</organism>
<sequence>MDIIERIKNDISLLKDYIKNSNEKLGKYKKDLTYINNETNKMIDIINIDYSKEYLMKLADDLGNYELFCAFKDYILKYNVTIEVYVDIKDSINYHVIKCSHFNIFCTVSEEDIYMDGNYTYINTDINTDNLTFKDLYNCDVSDWNKLSEYSDEFTKPEHLKDIKEIIKCCIVNIIKVSYNDIIYTLCI</sequence>
<reference evidence="1" key="1">
    <citation type="journal article" date="2019" name="MBio">
        <title>Virus Genomes from Deep Sea Sediments Expand the Ocean Megavirome and Support Independent Origins of Viral Gigantism.</title>
        <authorList>
            <person name="Backstrom D."/>
            <person name="Yutin N."/>
            <person name="Jorgensen S.L."/>
            <person name="Dharamshi J."/>
            <person name="Homa F."/>
            <person name="Zaremba-Niedwiedzka K."/>
            <person name="Spang A."/>
            <person name="Wolf Y.I."/>
            <person name="Koonin E.V."/>
            <person name="Ettema T.J."/>
        </authorList>
    </citation>
    <scope>NUCLEOTIDE SEQUENCE</scope>
</reference>
<gene>
    <name evidence="1" type="ORF">LCPAC102_01200</name>
</gene>
<dbReference type="EMBL" id="MK500469">
    <property type="protein sequence ID" value="QBK90207.1"/>
    <property type="molecule type" value="Genomic_DNA"/>
</dbReference>
<proteinExistence type="predicted"/>
<name>A0A481Z315_9VIRU</name>
<accession>A0A481Z315</accession>
<evidence type="ECO:0000313" key="1">
    <source>
        <dbReference type="EMBL" id="QBK90207.1"/>
    </source>
</evidence>
<protein>
    <submittedName>
        <fullName evidence="1">Uncharacterized protein</fullName>
    </submittedName>
</protein>